<organism evidence="1 2">
    <name type="scientific">Shewanella sedimentimangrovi</name>
    <dbReference type="NCBI Taxonomy" id="2814293"/>
    <lineage>
        <taxon>Bacteria</taxon>
        <taxon>Pseudomonadati</taxon>
        <taxon>Pseudomonadota</taxon>
        <taxon>Gammaproteobacteria</taxon>
        <taxon>Alteromonadales</taxon>
        <taxon>Shewanellaceae</taxon>
        <taxon>Shewanella</taxon>
    </lineage>
</organism>
<protein>
    <submittedName>
        <fullName evidence="1">Uncharacterized protein</fullName>
    </submittedName>
</protein>
<evidence type="ECO:0000313" key="1">
    <source>
        <dbReference type="EMBL" id="QSX38317.1"/>
    </source>
</evidence>
<dbReference type="Proteomes" id="UP000663207">
    <property type="component" value="Chromosome"/>
</dbReference>
<reference evidence="1 2" key="1">
    <citation type="submission" date="2021-03" db="EMBL/GenBank/DDBJ databases">
        <title>Novel species identification of genus Shewanella.</title>
        <authorList>
            <person name="Liu G."/>
            <person name="Zhang Q."/>
        </authorList>
    </citation>
    <scope>NUCLEOTIDE SEQUENCE [LARGE SCALE GENOMIC DNA]</scope>
    <source>
        <strain evidence="1 2">FJAT-52962</strain>
    </source>
</reference>
<dbReference type="EMBL" id="CP071502">
    <property type="protein sequence ID" value="QSX38317.1"/>
    <property type="molecule type" value="Genomic_DNA"/>
</dbReference>
<dbReference type="RefSeq" id="WP_207381420.1">
    <property type="nucleotide sequence ID" value="NZ_CP071502.1"/>
</dbReference>
<evidence type="ECO:0000313" key="2">
    <source>
        <dbReference type="Proteomes" id="UP000663207"/>
    </source>
</evidence>
<gene>
    <name evidence="1" type="ORF">JYB85_05690</name>
</gene>
<accession>A0ABX7R4W8</accession>
<sequence length="237" mass="27361">MTKRQSEDVNNVMSEFVNTFDEFVACMHFATKGIEVAGLELAKQSLTEGHQTWIASDCEDNPKMHARVNTKEFITKSGKNSHFSNEIRKSLLCTMYSLWDEVYRHRVAKVTGYEARYIECPLMGDLRKIRHCILHHKSIVPDNGIAFEVLEWDLLPGKLEVTYELFLDFNDAVRGKGLNISGFSLPPKLAELTPEMTNKERKSFDEFFKNRENRINSVEWPGLAKFLDRIGQLPEQK</sequence>
<name>A0ABX7R4W8_9GAMM</name>
<keyword evidence="2" id="KW-1185">Reference proteome</keyword>
<proteinExistence type="predicted"/>